<evidence type="ECO:0000313" key="2">
    <source>
        <dbReference type="EMBL" id="MBB3861924.1"/>
    </source>
</evidence>
<dbReference type="Pfam" id="PF06170">
    <property type="entry name" value="DUF983"/>
    <property type="match status" value="1"/>
</dbReference>
<name>A0A7W5ZZA3_9SPHN</name>
<feature type="transmembrane region" description="Helical" evidence="1">
    <location>
        <begin position="89"/>
        <end position="109"/>
    </location>
</feature>
<keyword evidence="1" id="KW-0472">Membrane</keyword>
<comment type="caution">
    <text evidence="2">The sequence shown here is derived from an EMBL/GenBank/DDBJ whole genome shotgun (WGS) entry which is preliminary data.</text>
</comment>
<dbReference type="InterPro" id="IPR009325">
    <property type="entry name" value="DUF983"/>
</dbReference>
<evidence type="ECO:0000313" key="3">
    <source>
        <dbReference type="Proteomes" id="UP000562395"/>
    </source>
</evidence>
<feature type="transmembrane region" description="Helical" evidence="1">
    <location>
        <begin position="115"/>
        <end position="134"/>
    </location>
</feature>
<dbReference type="EMBL" id="JACICY010000008">
    <property type="protein sequence ID" value="MBB3861924.1"/>
    <property type="molecule type" value="Genomic_DNA"/>
</dbReference>
<reference evidence="2 3" key="1">
    <citation type="submission" date="2020-08" db="EMBL/GenBank/DDBJ databases">
        <title>Genomic Encyclopedia of Type Strains, Phase IV (KMG-IV): sequencing the most valuable type-strain genomes for metagenomic binning, comparative biology and taxonomic classification.</title>
        <authorList>
            <person name="Goeker M."/>
        </authorList>
    </citation>
    <scope>NUCLEOTIDE SEQUENCE [LARGE SCALE GENOMIC DNA]</scope>
    <source>
        <strain evidence="2 3">DSM 14552</strain>
    </source>
</reference>
<keyword evidence="1" id="KW-0812">Transmembrane</keyword>
<dbReference type="Proteomes" id="UP000562395">
    <property type="component" value="Unassembled WGS sequence"/>
</dbReference>
<proteinExistence type="predicted"/>
<gene>
    <name evidence="2" type="ORF">GGQ88_003214</name>
</gene>
<keyword evidence="1" id="KW-1133">Transmembrane helix</keyword>
<accession>A0A7W5ZZA3</accession>
<organism evidence="2 3">
    <name type="scientific">Novosphingobium hassiacum</name>
    <dbReference type="NCBI Taxonomy" id="173676"/>
    <lineage>
        <taxon>Bacteria</taxon>
        <taxon>Pseudomonadati</taxon>
        <taxon>Pseudomonadota</taxon>
        <taxon>Alphaproteobacteria</taxon>
        <taxon>Sphingomonadales</taxon>
        <taxon>Sphingomonadaceae</taxon>
        <taxon>Novosphingobium</taxon>
    </lineage>
</organism>
<evidence type="ECO:0000256" key="1">
    <source>
        <dbReference type="SAM" id="Phobius"/>
    </source>
</evidence>
<dbReference type="AlphaFoldDB" id="A0A7W5ZZA3"/>
<sequence>MNRHFVPLCPFGLAKIRTAHMDAEALLEPARMAIFTSNPKFDWIFRCGWKGLCPRCAKASMFQGWLKLQKTCPECGLNYDFANADDGPAFFALCVTAFPLIFVAVWLEVAYAPPWWVHLVTSVPILGVGCLATLRPFKGWLVASQYVNNAIEAGTENLWAKLNAKRESDAEG</sequence>
<keyword evidence="3" id="KW-1185">Reference proteome</keyword>
<protein>
    <submittedName>
        <fullName evidence="2">Uncharacterized protein (DUF983 family)</fullName>
    </submittedName>
</protein>